<proteinExistence type="predicted"/>
<dbReference type="Proteomes" id="UP001482620">
    <property type="component" value="Unassembled WGS sequence"/>
</dbReference>
<evidence type="ECO:0000313" key="2">
    <source>
        <dbReference type="Proteomes" id="UP001482620"/>
    </source>
</evidence>
<dbReference type="EMBL" id="JAHRIQ010076676">
    <property type="protein sequence ID" value="MEQ2246223.1"/>
    <property type="molecule type" value="Genomic_DNA"/>
</dbReference>
<reference evidence="1 2" key="1">
    <citation type="submission" date="2021-06" db="EMBL/GenBank/DDBJ databases">
        <authorList>
            <person name="Palmer J.M."/>
        </authorList>
    </citation>
    <scope>NUCLEOTIDE SEQUENCE [LARGE SCALE GENOMIC DNA]</scope>
    <source>
        <strain evidence="2">if_2019</strain>
        <tissue evidence="1">Muscle</tissue>
    </source>
</reference>
<sequence length="111" mass="12722">MIPEAYCWPLFCSNPETAGTPVVPSTGKPLLQKHGLMSKKSPCCKFTFKLNLNLRLLTWTSQMLPREKRFMVNETKISYLVTVIKGMFGDIKVKLWKLRTWDELLSMVVAA</sequence>
<organism evidence="1 2">
    <name type="scientific">Ilyodon furcidens</name>
    <name type="common">goldbreast splitfin</name>
    <dbReference type="NCBI Taxonomy" id="33524"/>
    <lineage>
        <taxon>Eukaryota</taxon>
        <taxon>Metazoa</taxon>
        <taxon>Chordata</taxon>
        <taxon>Craniata</taxon>
        <taxon>Vertebrata</taxon>
        <taxon>Euteleostomi</taxon>
        <taxon>Actinopterygii</taxon>
        <taxon>Neopterygii</taxon>
        <taxon>Teleostei</taxon>
        <taxon>Neoteleostei</taxon>
        <taxon>Acanthomorphata</taxon>
        <taxon>Ovalentaria</taxon>
        <taxon>Atherinomorphae</taxon>
        <taxon>Cyprinodontiformes</taxon>
        <taxon>Goodeidae</taxon>
        <taxon>Ilyodon</taxon>
    </lineage>
</organism>
<name>A0ABV0UPZ1_9TELE</name>
<evidence type="ECO:0000313" key="1">
    <source>
        <dbReference type="EMBL" id="MEQ2246223.1"/>
    </source>
</evidence>
<protein>
    <submittedName>
        <fullName evidence="1">Uncharacterized protein</fullName>
    </submittedName>
</protein>
<gene>
    <name evidence="1" type="ORF">ILYODFUR_036088</name>
</gene>
<comment type="caution">
    <text evidence="1">The sequence shown here is derived from an EMBL/GenBank/DDBJ whole genome shotgun (WGS) entry which is preliminary data.</text>
</comment>
<accession>A0ABV0UPZ1</accession>
<keyword evidence="2" id="KW-1185">Reference proteome</keyword>